<evidence type="ECO:0000256" key="2">
    <source>
        <dbReference type="SAM" id="MobiDB-lite"/>
    </source>
</evidence>
<dbReference type="CDD" id="cd05829">
    <property type="entry name" value="Sortase_F"/>
    <property type="match status" value="1"/>
</dbReference>
<gene>
    <name evidence="3" type="ordered locus">Mlut_10380</name>
    <name evidence="4" type="ORF">NCTC2665_02058</name>
</gene>
<dbReference type="STRING" id="465515.Mlut_10380"/>
<protein>
    <submittedName>
        <fullName evidence="4">Sortase (Surface protein transpeptidase)</fullName>
    </submittedName>
</protein>
<dbReference type="Proteomes" id="UP000000738">
    <property type="component" value="Chromosome"/>
</dbReference>
<accession>C5CB17</accession>
<keyword evidence="5" id="KW-1185">Reference proteome</keyword>
<feature type="compositionally biased region" description="Low complexity" evidence="2">
    <location>
        <begin position="42"/>
        <end position="60"/>
    </location>
</feature>
<dbReference type="EMBL" id="CP001628">
    <property type="protein sequence ID" value="ACS30550.1"/>
    <property type="molecule type" value="Genomic_DNA"/>
</dbReference>
<dbReference type="PATRIC" id="fig|465515.4.peg.989"/>
<dbReference type="HOGENOM" id="CLU_986296_0_0_11"/>
<evidence type="ECO:0000313" key="4">
    <source>
        <dbReference type="EMBL" id="SQG49507.1"/>
    </source>
</evidence>
<feature type="region of interest" description="Disordered" evidence="2">
    <location>
        <begin position="42"/>
        <end position="112"/>
    </location>
</feature>
<evidence type="ECO:0000313" key="6">
    <source>
        <dbReference type="Proteomes" id="UP000248985"/>
    </source>
</evidence>
<dbReference type="RefSeq" id="WP_010078812.1">
    <property type="nucleotide sequence ID" value="NC_012803.1"/>
</dbReference>
<dbReference type="KEGG" id="mlu:Mlut_10380"/>
<dbReference type="InterPro" id="IPR023365">
    <property type="entry name" value="Sortase_dom-sf"/>
</dbReference>
<evidence type="ECO:0000313" key="3">
    <source>
        <dbReference type="EMBL" id="ACS30550.1"/>
    </source>
</evidence>
<keyword evidence="1" id="KW-0378">Hydrolase</keyword>
<sequence length="282" mass="29062">MNTTVRRALWVVLLLPCLSLVFLALRGVLAVGVVPISAAPTLSATASATPSPSSSARSTPSPAPTATPTPSSAAPTSEAAVPIETQEPAGAPTPSEEPTPTEEPAPAAAAHLSGPAAPWDEITATPVHVDVHQDGEQIVGAGIDLTQLDEGGDLDPEPQTVGWYGPPQWGTTPGERSQYAGVLAGHVVYYGVRDVFWNLGDVRAGAVVVVTYDDGTQAAFEADADAVSVEKEALTEDPANRWAWEPGGDDAKVTLITCDLVPGTGMTGNAFNNWVVQATRVA</sequence>
<dbReference type="GO" id="GO:0016787">
    <property type="term" value="F:hydrolase activity"/>
    <property type="evidence" value="ECO:0007669"/>
    <property type="project" value="UniProtKB-KW"/>
</dbReference>
<dbReference type="AlphaFoldDB" id="C5CB17"/>
<name>C5CB17_MICLC</name>
<dbReference type="Pfam" id="PF04203">
    <property type="entry name" value="Sortase"/>
    <property type="match status" value="1"/>
</dbReference>
<feature type="compositionally biased region" description="Low complexity" evidence="2">
    <location>
        <begin position="68"/>
        <end position="80"/>
    </location>
</feature>
<evidence type="ECO:0000256" key="1">
    <source>
        <dbReference type="ARBA" id="ARBA00022801"/>
    </source>
</evidence>
<dbReference type="EnsemblBacteria" id="ACS30550">
    <property type="protein sequence ID" value="ACS30550"/>
    <property type="gene ID" value="Mlut_10380"/>
</dbReference>
<evidence type="ECO:0000313" key="5">
    <source>
        <dbReference type="Proteomes" id="UP000000738"/>
    </source>
</evidence>
<proteinExistence type="predicted"/>
<dbReference type="InterPro" id="IPR005754">
    <property type="entry name" value="Sortase"/>
</dbReference>
<dbReference type="InterPro" id="IPR042001">
    <property type="entry name" value="Sortase_F"/>
</dbReference>
<reference evidence="3" key="1">
    <citation type="submission" date="2009-05" db="EMBL/GenBank/DDBJ databases">
        <title>Complete sequence of Micrococcus luteus NCTC 2665.</title>
        <authorList>
            <consortium name="US DOE Joint Genome Institute"/>
            <person name="Lucas S."/>
            <person name="Copeland A."/>
            <person name="Lapidus A."/>
            <person name="Glavina del Rio T."/>
            <person name="Dalin E."/>
            <person name="Tice H."/>
            <person name="Bruce D."/>
            <person name="Goodwin L."/>
            <person name="Pitluck S."/>
            <person name="Lowry S."/>
            <person name="Larimer F."/>
            <person name="Land M."/>
            <person name="Hauser L."/>
            <person name="Kyrpides N."/>
            <person name="Lykidis A."/>
            <person name="Young M."/>
            <person name="Greenblatt C."/>
        </authorList>
    </citation>
    <scope>NUCLEOTIDE SEQUENCE</scope>
    <source>
        <strain evidence="3">NCTC 2665</strain>
    </source>
</reference>
<dbReference type="Proteomes" id="UP000248985">
    <property type="component" value="Chromosome 1"/>
</dbReference>
<dbReference type="GeneID" id="93345196"/>
<organism evidence="3 5">
    <name type="scientific">Micrococcus luteus (strain ATCC 4698 / DSM 20030 / JCM 1464 / CCM 169 / CCUG 5858 / IAM 1056 / NBRC 3333 / NCIMB 9278 / NCTC 2665 / VKM Ac-2230)</name>
    <name type="common">Micrococcus lysodeikticus</name>
    <dbReference type="NCBI Taxonomy" id="465515"/>
    <lineage>
        <taxon>Bacteria</taxon>
        <taxon>Bacillati</taxon>
        <taxon>Actinomycetota</taxon>
        <taxon>Actinomycetes</taxon>
        <taxon>Micrococcales</taxon>
        <taxon>Micrococcaceae</taxon>
        <taxon>Micrococcus</taxon>
    </lineage>
</organism>
<dbReference type="SUPFAM" id="SSF63817">
    <property type="entry name" value="Sortase"/>
    <property type="match status" value="1"/>
</dbReference>
<dbReference type="EMBL" id="LS483396">
    <property type="protein sequence ID" value="SQG49507.1"/>
    <property type="molecule type" value="Genomic_DNA"/>
</dbReference>
<reference evidence="5" key="2">
    <citation type="journal article" date="2010" name="J. Bacteriol.">
        <title>Genome sequence of the Fleming strain of Micrococcus luteus, a simple free-living actinobacterium.</title>
        <authorList>
            <person name="Young M."/>
            <person name="Artsatbanov V."/>
            <person name="Beller H.R."/>
            <person name="Chandra G."/>
            <person name="Chater K.F."/>
            <person name="Dover L.G."/>
            <person name="Goh E.B."/>
            <person name="Kahan T."/>
            <person name="Kaprelyants A.S."/>
            <person name="Kyrpides N."/>
            <person name="Lapidus A."/>
            <person name="Lowry S.R."/>
            <person name="Lykidis A."/>
            <person name="Mahillon J."/>
            <person name="Markowitz V."/>
            <person name="Mavromatis K."/>
            <person name="Mukamolova G.V."/>
            <person name="Oren A."/>
            <person name="Rokem J.S."/>
            <person name="Smith M.C."/>
            <person name="Young D.I."/>
            <person name="Greenblatt C.L."/>
        </authorList>
    </citation>
    <scope>NUCLEOTIDE SEQUENCE [LARGE SCALE GENOMIC DNA]</scope>
    <source>
        <strain evidence="5">ATCC 4698 / DSM 20030 / JCM 1464 / NBRC 3333 / NCIMB 9278 / NCTC 2665 / VKM Ac-2230</strain>
    </source>
</reference>
<dbReference type="Gene3D" id="2.40.260.10">
    <property type="entry name" value="Sortase"/>
    <property type="match status" value="1"/>
</dbReference>
<reference evidence="4 6" key="3">
    <citation type="submission" date="2018-06" db="EMBL/GenBank/DDBJ databases">
        <authorList>
            <consortium name="Pathogen Informatics"/>
            <person name="Doyle S."/>
        </authorList>
    </citation>
    <scope>NUCLEOTIDE SEQUENCE [LARGE SCALE GENOMIC DNA]</scope>
    <source>
        <strain evidence="4 6">NCTC2665</strain>
    </source>
</reference>
<dbReference type="eggNOG" id="COG3764">
    <property type="taxonomic scope" value="Bacteria"/>
</dbReference>